<reference evidence="2 3" key="1">
    <citation type="submission" date="2017-09" db="EMBL/GenBank/DDBJ databases">
        <title>Depth-based differentiation of microbial function through sediment-hosted aquifers and enrichment of novel symbionts in the deep terrestrial subsurface.</title>
        <authorList>
            <person name="Probst A.J."/>
            <person name="Ladd B."/>
            <person name="Jarett J.K."/>
            <person name="Geller-Mcgrath D.E."/>
            <person name="Sieber C.M."/>
            <person name="Emerson J.B."/>
            <person name="Anantharaman K."/>
            <person name="Thomas B.C."/>
            <person name="Malmstrom R."/>
            <person name="Stieglmeier M."/>
            <person name="Klingl A."/>
            <person name="Woyke T."/>
            <person name="Ryan C.M."/>
            <person name="Banfield J.F."/>
        </authorList>
    </citation>
    <scope>NUCLEOTIDE SEQUENCE [LARGE SCALE GENOMIC DNA]</scope>
    <source>
        <strain evidence="2">CG23_combo_of_CG06-09_8_20_14_all_38_19</strain>
    </source>
</reference>
<sequence>MKKKFIVSSILITACLLIFGGVLPALATVETGWPAGKANICKNPTDGFIDFEEGTDEAVILSTIPGVKFTTTYGIDWRYGDIRTGKYNVYPYGGQAYETNGNFFAWLGVTGDTGRIDFTEGTATYLSVLTSTYSGLTLEAYDTNGNLIATSGWAANNLWTRTFTRLTVEAPPGKTIAYVMVHDWGNYWLIDDLCTDAPGVPPVYKQVAELTKEVIDANYLWGGKGYYYGINRFTTSQEVLEQGYNYYNPILKKIDFGKGLDCSGLSFWSYNRTYSGGETITWDTCVKEKKCPLYYEGADGQYTGNTKRIKKDELRSGDLLFFDVCVTKTGKCDISKKVNDNIVDHVAMYIGPFTYEGKEFNTIHASGFTGTVTPAYYNSETEELLTIKPTGINQFLKVYDYGRVAEFKLAMEILGNSPVNLIVIDPDGQTVDITNSLLTEDGYTQEVDGMYYMIRDVDGDGDLEDVVAVPERKLGNYLIQVVPEPDALPTDTYSLEVIANGQTIVLAEDVPISDIPRTPYIIRSTETEIIPIIPAFVDFDPDTLNLKSKGQWVTSYIELPAGYDINTIDLESIRLNDQIPIEPEPTEIGDYDENGIPDLMVKFDRLDVQSILEVGDEAKITITGELINGKPFEGSDIIKSNRQR</sequence>
<gene>
    <name evidence="2" type="ORF">COX36_01300</name>
</gene>
<proteinExistence type="predicted"/>
<dbReference type="InterPro" id="IPR038765">
    <property type="entry name" value="Papain-like_cys_pep_sf"/>
</dbReference>
<evidence type="ECO:0000313" key="3">
    <source>
        <dbReference type="Proteomes" id="UP000230273"/>
    </source>
</evidence>
<feature type="chain" id="PRO_5013594193" evidence="1">
    <location>
        <begin position="28"/>
        <end position="644"/>
    </location>
</feature>
<dbReference type="Gene3D" id="3.90.1720.10">
    <property type="entry name" value="endopeptidase domain like (from Nostoc punctiforme)"/>
    <property type="match status" value="1"/>
</dbReference>
<dbReference type="AlphaFoldDB" id="A0A2G9YZC6"/>
<organism evidence="2 3">
    <name type="scientific">Candidatus Nealsonbacteria bacterium CG23_combo_of_CG06-09_8_20_14_all_38_19</name>
    <dbReference type="NCBI Taxonomy" id="1974721"/>
    <lineage>
        <taxon>Bacteria</taxon>
        <taxon>Candidatus Nealsoniibacteriota</taxon>
    </lineage>
</organism>
<comment type="caution">
    <text evidence="2">The sequence shown here is derived from an EMBL/GenBank/DDBJ whole genome shotgun (WGS) entry which is preliminary data.</text>
</comment>
<dbReference type="SUPFAM" id="SSF54001">
    <property type="entry name" value="Cysteine proteinases"/>
    <property type="match status" value="1"/>
</dbReference>
<protein>
    <submittedName>
        <fullName evidence="2">Uncharacterized protein</fullName>
    </submittedName>
</protein>
<evidence type="ECO:0000313" key="2">
    <source>
        <dbReference type="EMBL" id="PIP23811.1"/>
    </source>
</evidence>
<accession>A0A2G9YZC6</accession>
<keyword evidence="1" id="KW-0732">Signal</keyword>
<dbReference type="EMBL" id="PCRP01000019">
    <property type="protein sequence ID" value="PIP23811.1"/>
    <property type="molecule type" value="Genomic_DNA"/>
</dbReference>
<dbReference type="PROSITE" id="PS51257">
    <property type="entry name" value="PROKAR_LIPOPROTEIN"/>
    <property type="match status" value="1"/>
</dbReference>
<feature type="signal peptide" evidence="1">
    <location>
        <begin position="1"/>
        <end position="27"/>
    </location>
</feature>
<dbReference type="Proteomes" id="UP000230273">
    <property type="component" value="Unassembled WGS sequence"/>
</dbReference>
<name>A0A2G9YZC6_9BACT</name>
<evidence type="ECO:0000256" key="1">
    <source>
        <dbReference type="SAM" id="SignalP"/>
    </source>
</evidence>